<keyword evidence="5" id="KW-0472">Membrane</keyword>
<evidence type="ECO:0000256" key="7">
    <source>
        <dbReference type="SAM" id="SignalP"/>
    </source>
</evidence>
<comment type="caution">
    <text evidence="8">The sequence shown here is derived from an EMBL/GenBank/DDBJ whole genome shotgun (WGS) entry which is preliminary data.</text>
</comment>
<keyword evidence="7" id="KW-0732">Signal</keyword>
<evidence type="ECO:0000313" key="9">
    <source>
        <dbReference type="Proteomes" id="UP000694240"/>
    </source>
</evidence>
<gene>
    <name evidence="8" type="ORF">ISN45_Aa07g031240</name>
</gene>
<protein>
    <submittedName>
        <fullName evidence="8">Leucine-rich repeat</fullName>
    </submittedName>
</protein>
<evidence type="ECO:0000256" key="6">
    <source>
        <dbReference type="ARBA" id="ARBA00023180"/>
    </source>
</evidence>
<keyword evidence="3" id="KW-0677">Repeat</keyword>
<feature type="chain" id="PRO_5035865738" evidence="7">
    <location>
        <begin position="30"/>
        <end position="267"/>
    </location>
</feature>
<evidence type="ECO:0000256" key="3">
    <source>
        <dbReference type="ARBA" id="ARBA00022737"/>
    </source>
</evidence>
<organism evidence="8 9">
    <name type="scientific">Arabidopsis thaliana x Arabidopsis arenosa</name>
    <dbReference type="NCBI Taxonomy" id="1240361"/>
    <lineage>
        <taxon>Eukaryota</taxon>
        <taxon>Viridiplantae</taxon>
        <taxon>Streptophyta</taxon>
        <taxon>Embryophyta</taxon>
        <taxon>Tracheophyta</taxon>
        <taxon>Spermatophyta</taxon>
        <taxon>Magnoliopsida</taxon>
        <taxon>eudicotyledons</taxon>
        <taxon>Gunneridae</taxon>
        <taxon>Pentapetalae</taxon>
        <taxon>rosids</taxon>
        <taxon>malvids</taxon>
        <taxon>Brassicales</taxon>
        <taxon>Brassicaceae</taxon>
        <taxon>Camelineae</taxon>
        <taxon>Arabidopsis</taxon>
    </lineage>
</organism>
<evidence type="ECO:0000256" key="1">
    <source>
        <dbReference type="ARBA" id="ARBA00022614"/>
    </source>
</evidence>
<dbReference type="GO" id="GO:0033612">
    <property type="term" value="F:receptor serine/threonine kinase binding"/>
    <property type="evidence" value="ECO:0007669"/>
    <property type="project" value="TreeGrafter"/>
</dbReference>
<name>A0A8T1Y7R9_9BRAS</name>
<keyword evidence="6" id="KW-0325">Glycoprotein</keyword>
<evidence type="ECO:0000256" key="4">
    <source>
        <dbReference type="ARBA" id="ARBA00022989"/>
    </source>
</evidence>
<dbReference type="Proteomes" id="UP000694240">
    <property type="component" value="Chromosome 12"/>
</dbReference>
<dbReference type="Pfam" id="PF00560">
    <property type="entry name" value="LRR_1"/>
    <property type="match status" value="2"/>
</dbReference>
<dbReference type="PANTHER" id="PTHR48056:SF89">
    <property type="entry name" value="OS06G0585982 PROTEIN"/>
    <property type="match status" value="1"/>
</dbReference>
<sequence>MTSMRYLHVFILWGAWCHIIISLCCEASARKDGSPLHCTDLSSPQWTNISLFNESTLHLLSLQLSSANLTGSFPREIGEFSLLQNVFLNMNSLSGSIPLGLGYASSLSEIDLSRNNISGVLPPSIWNLCDKLVSFRVHECLLFGDFLSLLFQIVLVALDFGGFPEFITKLKGLNELDLSSNMFESIVLERLTLLKLEKLNLSDNNFTGEGKRGEKLHIYDYLPNRSLQDLMHESKPGRLVLNWARRHKIALGIARDSLIFTPDKKFL</sequence>
<evidence type="ECO:0000256" key="2">
    <source>
        <dbReference type="ARBA" id="ARBA00022692"/>
    </source>
</evidence>
<dbReference type="EMBL" id="JAEFBK010000012">
    <property type="protein sequence ID" value="KAG7543195.1"/>
    <property type="molecule type" value="Genomic_DNA"/>
</dbReference>
<proteinExistence type="predicted"/>
<dbReference type="GO" id="GO:0016020">
    <property type="term" value="C:membrane"/>
    <property type="evidence" value="ECO:0007669"/>
    <property type="project" value="UniProtKB-SubCell"/>
</dbReference>
<keyword evidence="2" id="KW-0812">Transmembrane</keyword>
<dbReference type="InterPro" id="IPR001611">
    <property type="entry name" value="Leu-rich_rpt"/>
</dbReference>
<dbReference type="PANTHER" id="PTHR48056">
    <property type="entry name" value="LRR RECEPTOR-LIKE SERINE/THREONINE-PROTEIN KINASE-RELATED"/>
    <property type="match status" value="1"/>
</dbReference>
<keyword evidence="9" id="KW-1185">Reference proteome</keyword>
<evidence type="ECO:0000313" key="8">
    <source>
        <dbReference type="EMBL" id="KAG7543195.1"/>
    </source>
</evidence>
<evidence type="ECO:0000256" key="5">
    <source>
        <dbReference type="ARBA" id="ARBA00023136"/>
    </source>
</evidence>
<feature type="signal peptide" evidence="7">
    <location>
        <begin position="1"/>
        <end position="29"/>
    </location>
</feature>
<keyword evidence="4" id="KW-1133">Transmembrane helix</keyword>
<reference evidence="8 9" key="1">
    <citation type="submission" date="2020-12" db="EMBL/GenBank/DDBJ databases">
        <title>Concerted genomic and epigenomic changes stabilize Arabidopsis allopolyploids.</title>
        <authorList>
            <person name="Chen Z."/>
        </authorList>
    </citation>
    <scope>NUCLEOTIDE SEQUENCE [LARGE SCALE GENOMIC DNA]</scope>
    <source>
        <strain evidence="8">Allo738</strain>
        <tissue evidence="8">Leaf</tissue>
    </source>
</reference>
<accession>A0A8T1Y7R9</accession>
<keyword evidence="1" id="KW-0433">Leucine-rich repeat</keyword>
<dbReference type="InterPro" id="IPR050647">
    <property type="entry name" value="Plant_LRR-RLKs"/>
</dbReference>
<dbReference type="AlphaFoldDB" id="A0A8T1Y7R9"/>